<feature type="domain" description="Transposase IS200-like" evidence="2">
    <location>
        <begin position="35"/>
        <end position="149"/>
    </location>
</feature>
<evidence type="ECO:0000313" key="3">
    <source>
        <dbReference type="EMBL" id="MBO8458544.1"/>
    </source>
</evidence>
<accession>A0A9D9HRI5</accession>
<dbReference type="AlphaFoldDB" id="A0A9D9HRI5"/>
<dbReference type="Proteomes" id="UP000823638">
    <property type="component" value="Unassembled WGS sequence"/>
</dbReference>
<comment type="caution">
    <text evidence="3">The sequence shown here is derived from an EMBL/GenBank/DDBJ whole genome shotgun (WGS) entry which is preliminary data.</text>
</comment>
<dbReference type="InterPro" id="IPR036515">
    <property type="entry name" value="Transposase_17_sf"/>
</dbReference>
<reference evidence="3" key="1">
    <citation type="submission" date="2020-10" db="EMBL/GenBank/DDBJ databases">
        <authorList>
            <person name="Gilroy R."/>
        </authorList>
    </citation>
    <scope>NUCLEOTIDE SEQUENCE</scope>
    <source>
        <strain evidence="3">10532</strain>
    </source>
</reference>
<reference evidence="3" key="2">
    <citation type="journal article" date="2021" name="PeerJ">
        <title>Extensive microbial diversity within the chicken gut microbiome revealed by metagenomics and culture.</title>
        <authorList>
            <person name="Gilroy R."/>
            <person name="Ravi A."/>
            <person name="Getino M."/>
            <person name="Pursley I."/>
            <person name="Horton D.L."/>
            <person name="Alikhan N.F."/>
            <person name="Baker D."/>
            <person name="Gharbi K."/>
            <person name="Hall N."/>
            <person name="Watson M."/>
            <person name="Adriaenssens E.M."/>
            <person name="Foster-Nyarko E."/>
            <person name="Jarju S."/>
            <person name="Secka A."/>
            <person name="Antonio M."/>
            <person name="Oren A."/>
            <person name="Chaudhuri R.R."/>
            <person name="La Ragione R."/>
            <person name="Hildebrand F."/>
            <person name="Pallen M.J."/>
        </authorList>
    </citation>
    <scope>NUCLEOTIDE SEQUENCE</scope>
    <source>
        <strain evidence="3">10532</strain>
    </source>
</reference>
<dbReference type="PANTHER" id="PTHR34322:SF2">
    <property type="entry name" value="TRANSPOSASE IS200-LIKE DOMAIN-CONTAINING PROTEIN"/>
    <property type="match status" value="1"/>
</dbReference>
<dbReference type="Gene3D" id="3.30.70.1290">
    <property type="entry name" value="Transposase IS200-like"/>
    <property type="match status" value="1"/>
</dbReference>
<dbReference type="GO" id="GO:0006313">
    <property type="term" value="P:DNA transposition"/>
    <property type="evidence" value="ECO:0007669"/>
    <property type="project" value="InterPro"/>
</dbReference>
<dbReference type="PANTHER" id="PTHR34322">
    <property type="entry name" value="TRANSPOSASE, Y1_TNP DOMAIN-CONTAINING"/>
    <property type="match status" value="1"/>
</dbReference>
<sequence length="189" mass="22627">MKKNRNLKNKDRSEYKKLHRRSEKKKSRDRRRQLKQGADYHVTCSINNMEHLMKPDEIKVLYEKVLAECKRKYVFLVIHFGIMDNHVHLIIRPGRESLSKIMQWLNSVFAMRFNRLTGRCGHVWKCRFWSKIIDRIEQFKAVFDYISFNPVKAGLAGTPEEYPFCGNFHLANNIPGIITPFWEIEFMYS</sequence>
<dbReference type="EMBL" id="JADIMM010000115">
    <property type="protein sequence ID" value="MBO8458544.1"/>
    <property type="molecule type" value="Genomic_DNA"/>
</dbReference>
<dbReference type="Pfam" id="PF01797">
    <property type="entry name" value="Y1_Tnp"/>
    <property type="match status" value="1"/>
</dbReference>
<feature type="compositionally biased region" description="Basic residues" evidence="1">
    <location>
        <begin position="17"/>
        <end position="34"/>
    </location>
</feature>
<evidence type="ECO:0000259" key="2">
    <source>
        <dbReference type="SMART" id="SM01321"/>
    </source>
</evidence>
<organism evidence="3 4">
    <name type="scientific">Candidatus Gallitreponema excrementavium</name>
    <dbReference type="NCBI Taxonomy" id="2840840"/>
    <lineage>
        <taxon>Bacteria</taxon>
        <taxon>Pseudomonadati</taxon>
        <taxon>Spirochaetota</taxon>
        <taxon>Spirochaetia</taxon>
        <taxon>Spirochaetales</taxon>
        <taxon>Candidatus Gallitreponema</taxon>
    </lineage>
</organism>
<feature type="region of interest" description="Disordered" evidence="1">
    <location>
        <begin position="1"/>
        <end position="36"/>
    </location>
</feature>
<dbReference type="InterPro" id="IPR002686">
    <property type="entry name" value="Transposase_17"/>
</dbReference>
<dbReference type="SUPFAM" id="SSF143422">
    <property type="entry name" value="Transposase IS200-like"/>
    <property type="match status" value="1"/>
</dbReference>
<name>A0A9D9HRI5_9SPIR</name>
<dbReference type="GO" id="GO:0003677">
    <property type="term" value="F:DNA binding"/>
    <property type="evidence" value="ECO:0007669"/>
    <property type="project" value="InterPro"/>
</dbReference>
<evidence type="ECO:0000313" key="4">
    <source>
        <dbReference type="Proteomes" id="UP000823638"/>
    </source>
</evidence>
<dbReference type="GO" id="GO:0004803">
    <property type="term" value="F:transposase activity"/>
    <property type="evidence" value="ECO:0007669"/>
    <property type="project" value="InterPro"/>
</dbReference>
<gene>
    <name evidence="3" type="ORF">IAA81_10025</name>
</gene>
<evidence type="ECO:0000256" key="1">
    <source>
        <dbReference type="SAM" id="MobiDB-lite"/>
    </source>
</evidence>
<protein>
    <submittedName>
        <fullName evidence="3">Transposase</fullName>
    </submittedName>
</protein>
<proteinExistence type="predicted"/>
<dbReference type="NCBIfam" id="NF047646">
    <property type="entry name" value="REP_Tyr_transpos"/>
    <property type="match status" value="1"/>
</dbReference>
<dbReference type="SMART" id="SM01321">
    <property type="entry name" value="Y1_Tnp"/>
    <property type="match status" value="1"/>
</dbReference>